<protein>
    <recommendedName>
        <fullName evidence="2">Ferrous iron transporter FeoA-like domain-containing protein</fullName>
    </recommendedName>
</protein>
<evidence type="ECO:0000313" key="3">
    <source>
        <dbReference type="EMBL" id="OJX59740.1"/>
    </source>
</evidence>
<accession>A0A1M3L3E0</accession>
<dbReference type="InterPro" id="IPR052713">
    <property type="entry name" value="FeoA"/>
</dbReference>
<organism evidence="3 4">
    <name type="scientific">Candidatus Kapaibacterium thiocyanatum</name>
    <dbReference type="NCBI Taxonomy" id="1895771"/>
    <lineage>
        <taxon>Bacteria</taxon>
        <taxon>Pseudomonadati</taxon>
        <taxon>Candidatus Kapaibacteriota</taxon>
        <taxon>Candidatus Kapaibacteriia</taxon>
        <taxon>Candidatus Kapaibacteriales</taxon>
        <taxon>Candidatus Kapaibacteriaceae</taxon>
        <taxon>Candidatus Kapaibacterium</taxon>
    </lineage>
</organism>
<name>A0A1M3L3E0_9BACT</name>
<gene>
    <name evidence="3" type="ORF">BGO89_05885</name>
</gene>
<dbReference type="Gene3D" id="2.30.30.90">
    <property type="match status" value="1"/>
</dbReference>
<sequence>MSVGTLCRIVGITGDPAASNRIQELGLTLGTICTIMRKAPFGGPIEVAINRTRIALRTAGDLQVYVQAT</sequence>
<reference evidence="3 4" key="1">
    <citation type="submission" date="2016-09" db="EMBL/GenBank/DDBJ databases">
        <title>Genome-resolved meta-omics ties microbial dynamics to process performance in biotechnology for thiocyanate degradation.</title>
        <authorList>
            <person name="Kantor R.S."/>
            <person name="Huddy R.J."/>
            <person name="Iyer R."/>
            <person name="Thomas B.C."/>
            <person name="Brown C.T."/>
            <person name="Anantharaman K."/>
            <person name="Tringe S."/>
            <person name="Hettich R.L."/>
            <person name="Harrison S.T."/>
            <person name="Banfield J.F."/>
        </authorList>
    </citation>
    <scope>NUCLEOTIDE SEQUENCE [LARGE SCALE GENOMIC DNA]</scope>
    <source>
        <strain evidence="3">59-99</strain>
    </source>
</reference>
<dbReference type="Proteomes" id="UP000184233">
    <property type="component" value="Unassembled WGS sequence"/>
</dbReference>
<dbReference type="PANTHER" id="PTHR42954:SF2">
    <property type="entry name" value="FE(2+) TRANSPORT PROTEIN A"/>
    <property type="match status" value="1"/>
</dbReference>
<dbReference type="SMART" id="SM00899">
    <property type="entry name" value="FeoA"/>
    <property type="match status" value="1"/>
</dbReference>
<proteinExistence type="predicted"/>
<feature type="domain" description="Ferrous iron transporter FeoA-like" evidence="2">
    <location>
        <begin position="1"/>
        <end position="66"/>
    </location>
</feature>
<dbReference type="InterPro" id="IPR008988">
    <property type="entry name" value="Transcriptional_repressor_C"/>
</dbReference>
<keyword evidence="1" id="KW-0408">Iron</keyword>
<dbReference type="STRING" id="1895771.BGO89_05885"/>
<dbReference type="InterPro" id="IPR038157">
    <property type="entry name" value="FeoA_core_dom"/>
</dbReference>
<dbReference type="EMBL" id="MKVH01000009">
    <property type="protein sequence ID" value="OJX59740.1"/>
    <property type="molecule type" value="Genomic_DNA"/>
</dbReference>
<dbReference type="SUPFAM" id="SSF50037">
    <property type="entry name" value="C-terminal domain of transcriptional repressors"/>
    <property type="match status" value="1"/>
</dbReference>
<evidence type="ECO:0000256" key="1">
    <source>
        <dbReference type="ARBA" id="ARBA00023004"/>
    </source>
</evidence>
<dbReference type="AlphaFoldDB" id="A0A1M3L3E0"/>
<comment type="caution">
    <text evidence="3">The sequence shown here is derived from an EMBL/GenBank/DDBJ whole genome shotgun (WGS) entry which is preliminary data.</text>
</comment>
<dbReference type="Pfam" id="PF04023">
    <property type="entry name" value="FeoA"/>
    <property type="match status" value="1"/>
</dbReference>
<evidence type="ECO:0000259" key="2">
    <source>
        <dbReference type="SMART" id="SM00899"/>
    </source>
</evidence>
<dbReference type="PANTHER" id="PTHR42954">
    <property type="entry name" value="FE(2+) TRANSPORT PROTEIN A"/>
    <property type="match status" value="1"/>
</dbReference>
<dbReference type="InterPro" id="IPR007167">
    <property type="entry name" value="Fe-transptr_FeoA-like"/>
</dbReference>
<dbReference type="GO" id="GO:0046914">
    <property type="term" value="F:transition metal ion binding"/>
    <property type="evidence" value="ECO:0007669"/>
    <property type="project" value="InterPro"/>
</dbReference>
<evidence type="ECO:0000313" key="4">
    <source>
        <dbReference type="Proteomes" id="UP000184233"/>
    </source>
</evidence>